<feature type="transmembrane region" description="Helical" evidence="1">
    <location>
        <begin position="291"/>
        <end position="311"/>
    </location>
</feature>
<feature type="domain" description="PAC" evidence="3">
    <location>
        <begin position="398"/>
        <end position="450"/>
    </location>
</feature>
<dbReference type="Pfam" id="PF13426">
    <property type="entry name" value="PAS_9"/>
    <property type="match status" value="1"/>
</dbReference>
<dbReference type="PROSITE" id="PS50113">
    <property type="entry name" value="PAC"/>
    <property type="match status" value="1"/>
</dbReference>
<feature type="domain" description="PAS" evidence="2">
    <location>
        <begin position="323"/>
        <end position="371"/>
    </location>
</feature>
<dbReference type="PANTHER" id="PTHR44757:SF2">
    <property type="entry name" value="BIOFILM ARCHITECTURE MAINTENANCE PROTEIN MBAA"/>
    <property type="match status" value="1"/>
</dbReference>
<evidence type="ECO:0000259" key="2">
    <source>
        <dbReference type="PROSITE" id="PS50112"/>
    </source>
</evidence>
<dbReference type="InterPro" id="IPR001610">
    <property type="entry name" value="PAC"/>
</dbReference>
<accession>A0ABT5IU34</accession>
<dbReference type="EMBL" id="JAQQLF010000002">
    <property type="protein sequence ID" value="MDC7716023.1"/>
    <property type="molecule type" value="Genomic_DNA"/>
</dbReference>
<dbReference type="CDD" id="cd12915">
    <property type="entry name" value="PDC2_DGC_like"/>
    <property type="match status" value="1"/>
</dbReference>
<dbReference type="InterPro" id="IPR029787">
    <property type="entry name" value="Nucleotide_cyclase"/>
</dbReference>
<keyword evidence="1" id="KW-0472">Membrane</keyword>
<dbReference type="InterPro" id="IPR000014">
    <property type="entry name" value="PAS"/>
</dbReference>
<evidence type="ECO:0000259" key="4">
    <source>
        <dbReference type="PROSITE" id="PS50883"/>
    </source>
</evidence>
<dbReference type="RefSeq" id="WP_272750473.1">
    <property type="nucleotide sequence ID" value="NZ_JAQQLF010000002.1"/>
</dbReference>
<feature type="domain" description="GGDEF" evidence="5">
    <location>
        <begin position="479"/>
        <end position="617"/>
    </location>
</feature>
<keyword evidence="7" id="KW-1185">Reference proteome</keyword>
<dbReference type="SMART" id="SM00267">
    <property type="entry name" value="GGDEF"/>
    <property type="match status" value="1"/>
</dbReference>
<organism evidence="6 7">
    <name type="scientific">Vogesella aquatica</name>
    <dbReference type="NCBI Taxonomy" id="2984206"/>
    <lineage>
        <taxon>Bacteria</taxon>
        <taxon>Pseudomonadati</taxon>
        <taxon>Pseudomonadota</taxon>
        <taxon>Betaproteobacteria</taxon>
        <taxon>Neisseriales</taxon>
        <taxon>Chromobacteriaceae</taxon>
        <taxon>Vogesella</taxon>
    </lineage>
</organism>
<dbReference type="Gene3D" id="3.30.70.270">
    <property type="match status" value="1"/>
</dbReference>
<dbReference type="SUPFAM" id="SSF55073">
    <property type="entry name" value="Nucleotide cyclase"/>
    <property type="match status" value="1"/>
</dbReference>
<gene>
    <name evidence="6" type="ORF">PQU95_02140</name>
</gene>
<dbReference type="InterPro" id="IPR035965">
    <property type="entry name" value="PAS-like_dom_sf"/>
</dbReference>
<dbReference type="SUPFAM" id="SSF141868">
    <property type="entry name" value="EAL domain-like"/>
    <property type="match status" value="1"/>
</dbReference>
<dbReference type="CDD" id="cd01948">
    <property type="entry name" value="EAL"/>
    <property type="match status" value="1"/>
</dbReference>
<dbReference type="SMART" id="SM00052">
    <property type="entry name" value="EAL"/>
    <property type="match status" value="1"/>
</dbReference>
<evidence type="ECO:0000313" key="6">
    <source>
        <dbReference type="EMBL" id="MDC7716023.1"/>
    </source>
</evidence>
<dbReference type="SMART" id="SM00086">
    <property type="entry name" value="PAC"/>
    <property type="match status" value="1"/>
</dbReference>
<dbReference type="SUPFAM" id="SSF55785">
    <property type="entry name" value="PYP-like sensor domain (PAS domain)"/>
    <property type="match status" value="1"/>
</dbReference>
<dbReference type="Gene3D" id="3.30.450.20">
    <property type="entry name" value="PAS domain"/>
    <property type="match status" value="2"/>
</dbReference>
<evidence type="ECO:0000256" key="1">
    <source>
        <dbReference type="SAM" id="Phobius"/>
    </source>
</evidence>
<proteinExistence type="predicted"/>
<sequence length="885" mass="97761">MSQYGSLQTRLGLHQRATFVMVVVLVLLFTTLATASVQWRLRSEALSRQFALANLTVRALEDQLTQSLNVVERTLLLSGSTRQRSDKLRAFLQQAPYIRSIALQNSQGVVEASTNAANLGLRLPRQQFMPQSTEPLGVLRTGPLTAGRDFADSRLAGQPAQSGISFIPVALDVMQDDQRWVTVLAALNTDYFLNFYDNHINPQQGQVALLRYDGSLIISTDPQALPGHRGPSRLLAARLAQTDADSYRETWPDGRRVLTAYRASRVYPFVLAVHLDEASALAAWRQEAWRTAWVVAGVLLLLLGVATLYFLRFERLARARARDEQDLRIAAAAFDSQEGIFVTDTRSMILRVNRAFTRITGYTQADAVGQTPRLLSSGRHGPAFYAHLWHQLLSHGSWSGEIWNRRKNGEIYPEWLTVTAVQDACGEVTHYVAMLTDITQRKAAEQEIQQLAYYDPLTRLPNRRLLLERLQRALAHTDSEGALLFLDLDNFKTLNDSLGHDHGDMLLQQVGRRLQAAVGEGDTVARLGGDEFVILLPVLGSSVDEAAALAQRLGESLRLALNAHYDLNGHDYQCTPSIGVSLFADGPRECDELMKRADMALYSAKAAGRNTVRFFDMQLQHSVTERARLESALRRVLAEEQLSLHYQPQVDASGRICGAEALLRWHDSVLGNLSPQRFVPLAEESGLIVPIGLWVLEQACRQLARWAASPHTAALSLSVNVSVCQLRQPDFVAQLRAILAQTGAAPARLVLELTESVLMDDNGSGSSKMRALRRLGVRLALDDFGTGYSSLSYLKKLPLHQIKLDQSFVQGMLSDSHDAAIVRAVLGLAQSLQLDVLAEGVESQAQYTGLLACGCQHFQGYLFGAPQPLAAFEQLLSAAYSSGER</sequence>
<dbReference type="PROSITE" id="PS50883">
    <property type="entry name" value="EAL"/>
    <property type="match status" value="1"/>
</dbReference>
<name>A0ABT5IU34_9NEIS</name>
<dbReference type="PROSITE" id="PS50112">
    <property type="entry name" value="PAS"/>
    <property type="match status" value="1"/>
</dbReference>
<reference evidence="6 7" key="1">
    <citation type="submission" date="2023-01" db="EMBL/GenBank/DDBJ databases">
        <title>Novel species of the genus Vogesella isolated from rivers.</title>
        <authorList>
            <person name="Lu H."/>
        </authorList>
    </citation>
    <scope>NUCLEOTIDE SEQUENCE [LARGE SCALE GENOMIC DNA]</scope>
    <source>
        <strain evidence="6 7">DC21W</strain>
    </source>
</reference>
<evidence type="ECO:0000313" key="7">
    <source>
        <dbReference type="Proteomes" id="UP001219956"/>
    </source>
</evidence>
<dbReference type="Pfam" id="PF00990">
    <property type="entry name" value="GGDEF"/>
    <property type="match status" value="1"/>
</dbReference>
<dbReference type="InterPro" id="IPR000700">
    <property type="entry name" value="PAS-assoc_C"/>
</dbReference>
<evidence type="ECO:0000259" key="5">
    <source>
        <dbReference type="PROSITE" id="PS50887"/>
    </source>
</evidence>
<dbReference type="InterPro" id="IPR001633">
    <property type="entry name" value="EAL_dom"/>
</dbReference>
<dbReference type="InterPro" id="IPR035919">
    <property type="entry name" value="EAL_sf"/>
</dbReference>
<feature type="transmembrane region" description="Helical" evidence="1">
    <location>
        <begin position="20"/>
        <end position="39"/>
    </location>
</feature>
<dbReference type="SMART" id="SM00091">
    <property type="entry name" value="PAS"/>
    <property type="match status" value="1"/>
</dbReference>
<keyword evidence="1" id="KW-1133">Transmembrane helix</keyword>
<feature type="domain" description="EAL" evidence="4">
    <location>
        <begin position="626"/>
        <end position="880"/>
    </location>
</feature>
<keyword evidence="1" id="KW-0812">Transmembrane</keyword>
<protein>
    <submittedName>
        <fullName evidence="6">EAL domain-containing protein</fullName>
    </submittedName>
</protein>
<dbReference type="CDD" id="cd01949">
    <property type="entry name" value="GGDEF"/>
    <property type="match status" value="1"/>
</dbReference>
<dbReference type="PANTHER" id="PTHR44757">
    <property type="entry name" value="DIGUANYLATE CYCLASE DGCP"/>
    <property type="match status" value="1"/>
</dbReference>
<comment type="caution">
    <text evidence="6">The sequence shown here is derived from an EMBL/GenBank/DDBJ whole genome shotgun (WGS) entry which is preliminary data.</text>
</comment>
<dbReference type="InterPro" id="IPR043128">
    <property type="entry name" value="Rev_trsase/Diguanyl_cyclase"/>
</dbReference>
<dbReference type="CDD" id="cd00130">
    <property type="entry name" value="PAS"/>
    <property type="match status" value="1"/>
</dbReference>
<dbReference type="Gene3D" id="3.20.20.450">
    <property type="entry name" value="EAL domain"/>
    <property type="match status" value="1"/>
</dbReference>
<dbReference type="InterPro" id="IPR000160">
    <property type="entry name" value="GGDEF_dom"/>
</dbReference>
<dbReference type="NCBIfam" id="TIGR00229">
    <property type="entry name" value="sensory_box"/>
    <property type="match status" value="1"/>
</dbReference>
<dbReference type="Pfam" id="PF00563">
    <property type="entry name" value="EAL"/>
    <property type="match status" value="1"/>
</dbReference>
<dbReference type="InterPro" id="IPR052155">
    <property type="entry name" value="Biofilm_reg_signaling"/>
</dbReference>
<dbReference type="NCBIfam" id="TIGR00254">
    <property type="entry name" value="GGDEF"/>
    <property type="match status" value="1"/>
</dbReference>
<evidence type="ECO:0000259" key="3">
    <source>
        <dbReference type="PROSITE" id="PS50113"/>
    </source>
</evidence>
<dbReference type="PROSITE" id="PS50887">
    <property type="entry name" value="GGDEF"/>
    <property type="match status" value="1"/>
</dbReference>
<dbReference type="Proteomes" id="UP001219956">
    <property type="component" value="Unassembled WGS sequence"/>
</dbReference>